<sequence>MWKLINLSLLLMVLSFSGFGEATSRPNPYFPTIPNIPFVTSLPPSISQVPGLPTIPTPLFPGSLSPINSPIPGLPGLNPPVTSIPGFPTFYGPPQAPPSD</sequence>
<evidence type="ECO:0000313" key="3">
    <source>
        <dbReference type="Proteomes" id="UP001237642"/>
    </source>
</evidence>
<dbReference type="EMBL" id="JAUIZM010000005">
    <property type="protein sequence ID" value="KAK1385918.1"/>
    <property type="molecule type" value="Genomic_DNA"/>
</dbReference>
<proteinExistence type="predicted"/>
<name>A0AAD8IJX3_9APIA</name>
<dbReference type="Proteomes" id="UP001237642">
    <property type="component" value="Unassembled WGS sequence"/>
</dbReference>
<accession>A0AAD8IJX3</accession>
<reference evidence="2" key="2">
    <citation type="submission" date="2023-05" db="EMBL/GenBank/DDBJ databases">
        <authorList>
            <person name="Schelkunov M.I."/>
        </authorList>
    </citation>
    <scope>NUCLEOTIDE SEQUENCE</scope>
    <source>
        <strain evidence="2">Hsosn_3</strain>
        <tissue evidence="2">Leaf</tissue>
    </source>
</reference>
<protein>
    <submittedName>
        <fullName evidence="2">Uncharacterized protein</fullName>
    </submittedName>
</protein>
<organism evidence="2 3">
    <name type="scientific">Heracleum sosnowskyi</name>
    <dbReference type="NCBI Taxonomy" id="360622"/>
    <lineage>
        <taxon>Eukaryota</taxon>
        <taxon>Viridiplantae</taxon>
        <taxon>Streptophyta</taxon>
        <taxon>Embryophyta</taxon>
        <taxon>Tracheophyta</taxon>
        <taxon>Spermatophyta</taxon>
        <taxon>Magnoliopsida</taxon>
        <taxon>eudicotyledons</taxon>
        <taxon>Gunneridae</taxon>
        <taxon>Pentapetalae</taxon>
        <taxon>asterids</taxon>
        <taxon>campanulids</taxon>
        <taxon>Apiales</taxon>
        <taxon>Apiaceae</taxon>
        <taxon>Apioideae</taxon>
        <taxon>apioid superclade</taxon>
        <taxon>Tordylieae</taxon>
        <taxon>Tordyliinae</taxon>
        <taxon>Heracleum</taxon>
    </lineage>
</organism>
<comment type="caution">
    <text evidence="2">The sequence shown here is derived from an EMBL/GenBank/DDBJ whole genome shotgun (WGS) entry which is preliminary data.</text>
</comment>
<gene>
    <name evidence="2" type="ORF">POM88_023653</name>
</gene>
<evidence type="ECO:0000256" key="1">
    <source>
        <dbReference type="SAM" id="SignalP"/>
    </source>
</evidence>
<reference evidence="2" key="1">
    <citation type="submission" date="2023-02" db="EMBL/GenBank/DDBJ databases">
        <title>Genome of toxic invasive species Heracleum sosnowskyi carries increased number of genes despite the absence of recent whole-genome duplications.</title>
        <authorList>
            <person name="Schelkunov M."/>
            <person name="Shtratnikova V."/>
            <person name="Makarenko M."/>
            <person name="Klepikova A."/>
            <person name="Omelchenko D."/>
            <person name="Novikova G."/>
            <person name="Obukhova E."/>
            <person name="Bogdanov V."/>
            <person name="Penin A."/>
            <person name="Logacheva M."/>
        </authorList>
    </citation>
    <scope>NUCLEOTIDE SEQUENCE</scope>
    <source>
        <strain evidence="2">Hsosn_3</strain>
        <tissue evidence="2">Leaf</tissue>
    </source>
</reference>
<keyword evidence="1" id="KW-0732">Signal</keyword>
<feature type="signal peptide" evidence="1">
    <location>
        <begin position="1"/>
        <end position="22"/>
    </location>
</feature>
<dbReference type="AlphaFoldDB" id="A0AAD8IJX3"/>
<keyword evidence="3" id="KW-1185">Reference proteome</keyword>
<feature type="chain" id="PRO_5041965706" evidence="1">
    <location>
        <begin position="23"/>
        <end position="100"/>
    </location>
</feature>
<evidence type="ECO:0000313" key="2">
    <source>
        <dbReference type="EMBL" id="KAK1385918.1"/>
    </source>
</evidence>